<evidence type="ECO:0000256" key="1">
    <source>
        <dbReference type="ARBA" id="ARBA00004906"/>
    </source>
</evidence>
<evidence type="ECO:0000313" key="4">
    <source>
        <dbReference type="EMBL" id="KAL3614798.1"/>
    </source>
</evidence>
<dbReference type="InterPro" id="IPR016897">
    <property type="entry name" value="SKP1"/>
</dbReference>
<evidence type="ECO:0000256" key="2">
    <source>
        <dbReference type="ARBA" id="ARBA00009993"/>
    </source>
</evidence>
<gene>
    <name evidence="4" type="ORF">CASFOL_040459</name>
</gene>
<dbReference type="Proteomes" id="UP001632038">
    <property type="component" value="Unassembled WGS sequence"/>
</dbReference>
<dbReference type="PANTHER" id="PTHR11165">
    <property type="entry name" value="SKP1"/>
    <property type="match status" value="1"/>
</dbReference>
<protein>
    <recommendedName>
        <fullName evidence="6">SKP1-like protein</fullName>
    </recommendedName>
</protein>
<dbReference type="SUPFAM" id="SSF54695">
    <property type="entry name" value="POZ domain"/>
    <property type="match status" value="1"/>
</dbReference>
<keyword evidence="3" id="KW-0833">Ubl conjugation pathway</keyword>
<dbReference type="InterPro" id="IPR011333">
    <property type="entry name" value="SKP1/BTB/POZ_sf"/>
</dbReference>
<dbReference type="InterPro" id="IPR001232">
    <property type="entry name" value="SKP1-like"/>
</dbReference>
<dbReference type="Gene3D" id="3.30.710.10">
    <property type="entry name" value="Potassium Channel Kv1.1, Chain A"/>
    <property type="match status" value="1"/>
</dbReference>
<comment type="similarity">
    <text evidence="2">Belongs to the SKP1 family.</text>
</comment>
<dbReference type="GO" id="GO:0009867">
    <property type="term" value="P:jasmonic acid mediated signaling pathway"/>
    <property type="evidence" value="ECO:0007669"/>
    <property type="project" value="UniProtKB-ARBA"/>
</dbReference>
<proteinExistence type="inferred from homology"/>
<dbReference type="EMBL" id="JAVIJP010000100">
    <property type="protein sequence ID" value="KAL3614798.1"/>
    <property type="molecule type" value="Genomic_DNA"/>
</dbReference>
<keyword evidence="5" id="KW-1185">Reference proteome</keyword>
<reference evidence="5" key="1">
    <citation type="journal article" date="2024" name="IScience">
        <title>Strigolactones Initiate the Formation of Haustorium-like Structures in Castilleja.</title>
        <authorList>
            <person name="Buerger M."/>
            <person name="Peterson D."/>
            <person name="Chory J."/>
        </authorList>
    </citation>
    <scope>NUCLEOTIDE SEQUENCE [LARGE SCALE GENOMIC DNA]</scope>
</reference>
<name>A0ABD3BBN8_9LAMI</name>
<sequence>MATATKKNLRIRVEEEEEFVISRSGAVLSATLKKMLDDGAADVITLPNIGSRTFPMIIAYLETHAAVDLSDEEKLNFDSEFASSGKDMDFLKKLMIDAYYLMKIEGIKGVLAPTLADMLKIEAEEYNCKLVVDNTRTPGWKEATIRSMMKMDWAYVDLQLRQRKRRKDLEEEEQPKKKLMIQCDLCMGKSLTSYV</sequence>
<dbReference type="SMART" id="SM00512">
    <property type="entry name" value="Skp1"/>
    <property type="match status" value="1"/>
</dbReference>
<evidence type="ECO:0008006" key="6">
    <source>
        <dbReference type="Google" id="ProtNLM"/>
    </source>
</evidence>
<accession>A0ABD3BBN8</accession>
<comment type="pathway">
    <text evidence="1">Protein modification; protein ubiquitination.</text>
</comment>
<evidence type="ECO:0000256" key="3">
    <source>
        <dbReference type="ARBA" id="ARBA00022786"/>
    </source>
</evidence>
<dbReference type="AlphaFoldDB" id="A0ABD3BBN8"/>
<comment type="caution">
    <text evidence="4">The sequence shown here is derived from an EMBL/GenBank/DDBJ whole genome shotgun (WGS) entry which is preliminary data.</text>
</comment>
<organism evidence="4 5">
    <name type="scientific">Castilleja foliolosa</name>
    <dbReference type="NCBI Taxonomy" id="1961234"/>
    <lineage>
        <taxon>Eukaryota</taxon>
        <taxon>Viridiplantae</taxon>
        <taxon>Streptophyta</taxon>
        <taxon>Embryophyta</taxon>
        <taxon>Tracheophyta</taxon>
        <taxon>Spermatophyta</taxon>
        <taxon>Magnoliopsida</taxon>
        <taxon>eudicotyledons</taxon>
        <taxon>Gunneridae</taxon>
        <taxon>Pentapetalae</taxon>
        <taxon>asterids</taxon>
        <taxon>lamiids</taxon>
        <taxon>Lamiales</taxon>
        <taxon>Orobanchaceae</taxon>
        <taxon>Pedicularideae</taxon>
        <taxon>Castillejinae</taxon>
        <taxon>Castilleja</taxon>
    </lineage>
</organism>
<evidence type="ECO:0000313" key="5">
    <source>
        <dbReference type="Proteomes" id="UP001632038"/>
    </source>
</evidence>